<dbReference type="AlphaFoldDB" id="A0A1M6Y7B8"/>
<evidence type="ECO:0000313" key="2">
    <source>
        <dbReference type="EMBL" id="SHL13929.1"/>
    </source>
</evidence>
<evidence type="ECO:0000313" key="1">
    <source>
        <dbReference type="EMBL" id="SFC06061.1"/>
    </source>
</evidence>
<evidence type="ECO:0000313" key="3">
    <source>
        <dbReference type="Proteomes" id="UP000184031"/>
    </source>
</evidence>
<gene>
    <name evidence="1" type="ORF">SAMN04487891_105152</name>
    <name evidence="2" type="ORF">SAMN05216293_2753</name>
</gene>
<dbReference type="EMBL" id="FOKU01000005">
    <property type="protein sequence ID" value="SFC06061.1"/>
    <property type="molecule type" value="Genomic_DNA"/>
</dbReference>
<dbReference type="EMBL" id="FRAT01000007">
    <property type="protein sequence ID" value="SHL13929.1"/>
    <property type="molecule type" value="Genomic_DNA"/>
</dbReference>
<protein>
    <submittedName>
        <fullName evidence="2">Uncharacterized protein</fullName>
    </submittedName>
</protein>
<dbReference type="STRING" id="1055723.SAMN05216293_2753"/>
<dbReference type="Proteomes" id="UP000198940">
    <property type="component" value="Unassembled WGS sequence"/>
</dbReference>
<accession>A0A1M6Y7B8</accession>
<reference evidence="2 3" key="1">
    <citation type="submission" date="2016-11" db="EMBL/GenBank/DDBJ databases">
        <authorList>
            <person name="Varghese N."/>
            <person name="Submissions S."/>
        </authorList>
    </citation>
    <scope>NUCLEOTIDE SEQUENCE [LARGE SCALE GENOMIC DNA]</scope>
    <source>
        <strain evidence="2 3">CGMCC 1.12174</strain>
        <strain evidence="1 4">DSM 26351</strain>
    </source>
</reference>
<name>A0A1M6Y7B8_9FLAO</name>
<evidence type="ECO:0000313" key="4">
    <source>
        <dbReference type="Proteomes" id="UP000198940"/>
    </source>
</evidence>
<keyword evidence="4" id="KW-1185">Reference proteome</keyword>
<dbReference type="Proteomes" id="UP000184031">
    <property type="component" value="Unassembled WGS sequence"/>
</dbReference>
<comment type="caution">
    <text evidence="2">The sequence shown here is derived from an EMBL/GenBank/DDBJ whole genome shotgun (WGS) entry which is preliminary data.</text>
</comment>
<sequence length="57" mass="6860">MNKILLFSAVHQGENRTYEHNDHNGEQSYHPDAVFPRYQRDAIEYFHNVLILKFNQI</sequence>
<organism evidence="2 3">
    <name type="scientific">Flagellimonas taeanensis</name>
    <dbReference type="NCBI Taxonomy" id="1005926"/>
    <lineage>
        <taxon>Bacteria</taxon>
        <taxon>Pseudomonadati</taxon>
        <taxon>Bacteroidota</taxon>
        <taxon>Flavobacteriia</taxon>
        <taxon>Flavobacteriales</taxon>
        <taxon>Flavobacteriaceae</taxon>
        <taxon>Flagellimonas</taxon>
    </lineage>
</organism>
<proteinExistence type="predicted"/>